<name>A0ACC3C305_PYRYE</name>
<reference evidence="1" key="1">
    <citation type="submission" date="2019-11" db="EMBL/GenBank/DDBJ databases">
        <title>Nori genome reveals adaptations in red seaweeds to the harsh intertidal environment.</title>
        <authorList>
            <person name="Wang D."/>
            <person name="Mao Y."/>
        </authorList>
    </citation>
    <scope>NUCLEOTIDE SEQUENCE</scope>
    <source>
        <tissue evidence="1">Gametophyte</tissue>
    </source>
</reference>
<evidence type="ECO:0000313" key="1">
    <source>
        <dbReference type="EMBL" id="KAK1864509.1"/>
    </source>
</evidence>
<dbReference type="Proteomes" id="UP000798662">
    <property type="component" value="Chromosome 2"/>
</dbReference>
<keyword evidence="2" id="KW-1185">Reference proteome</keyword>
<comment type="caution">
    <text evidence="1">The sequence shown here is derived from an EMBL/GenBank/DDBJ whole genome shotgun (WGS) entry which is preliminary data.</text>
</comment>
<evidence type="ECO:0000313" key="2">
    <source>
        <dbReference type="Proteomes" id="UP000798662"/>
    </source>
</evidence>
<gene>
    <name evidence="1" type="ORF">I4F81_007055</name>
</gene>
<sequence length="285" mass="31110">MSSRRLLPVLHCTGNLAKVIIHFTLACLPEYLQDIARQTMLAISGKGKMDALYLREHRELVAHTAAQPSIFSRDLDVAFRIMLQLCQLVNASWRTSLADEDAAVRNGATVITRLSASILGPLYQEIKPLDPETKDAKVLSLYLHAPIAHLHHQVGPNRGAVAFVSNDLLEGHVRGIGRYTHNHGNNAFQAALMSDLAGLCHGTVKFCTPRSHPSSLIFTKYIHVCVCWKTLGVLGSDDFAALSTIGGESSELSVEHRAGGGELVFTLPISDHIDANKQKRLDSHG</sequence>
<dbReference type="EMBL" id="CM020619">
    <property type="protein sequence ID" value="KAK1864509.1"/>
    <property type="molecule type" value="Genomic_DNA"/>
</dbReference>
<organism evidence="1 2">
    <name type="scientific">Pyropia yezoensis</name>
    <name type="common">Susabi-nori</name>
    <name type="synonym">Porphyra yezoensis</name>
    <dbReference type="NCBI Taxonomy" id="2788"/>
    <lineage>
        <taxon>Eukaryota</taxon>
        <taxon>Rhodophyta</taxon>
        <taxon>Bangiophyceae</taxon>
        <taxon>Bangiales</taxon>
        <taxon>Bangiaceae</taxon>
        <taxon>Pyropia</taxon>
    </lineage>
</organism>
<accession>A0ACC3C305</accession>
<protein>
    <submittedName>
        <fullName evidence="1">Uncharacterized protein</fullName>
    </submittedName>
</protein>
<proteinExistence type="predicted"/>